<accession>A0A158QKE6</accession>
<evidence type="ECO:0000259" key="1">
    <source>
        <dbReference type="PROSITE" id="PS50994"/>
    </source>
</evidence>
<evidence type="ECO:0000313" key="2">
    <source>
        <dbReference type="WBParaSite" id="HPLM_0000441701-mRNA-1"/>
    </source>
</evidence>
<dbReference type="Gene3D" id="3.30.420.10">
    <property type="entry name" value="Ribonuclease H-like superfamily/Ribonuclease H"/>
    <property type="match status" value="1"/>
</dbReference>
<dbReference type="InterPro" id="IPR012337">
    <property type="entry name" value="RNaseH-like_sf"/>
</dbReference>
<reference evidence="2" key="1">
    <citation type="submission" date="2016-04" db="UniProtKB">
        <authorList>
            <consortium name="WormBaseParasite"/>
        </authorList>
    </citation>
    <scope>IDENTIFICATION</scope>
</reference>
<dbReference type="InterPro" id="IPR001584">
    <property type="entry name" value="Integrase_cat-core"/>
</dbReference>
<sequence>MSSETERTAKADEVKGARSTAVVATMERNRWCGSVQRVSCALERDEDLIESLCDILETNAFQIKRKVEDLKIRNDNQDIEKTGLNQVNVLIKIQTNMQNERRSVGTQSRTRVSVQWALKTNYRRQNPRNSVALIVKASTIQPPGTVDQREGSIVAYARSRGAVEALEDQDVTERIRVAVVCPIKTEEFEWLEEFQRDENWSHVIKLWINGKLVEVIEINGMKGPVRVSDFVLEHSQLKMFQEDGSLVLIVLKSVRFDLFLRAHAGVLARHRQKDERVQNLLSKPSQKNSAPPSNPVSTTKLYDIAGVDLVKTNDIGKSRCCKTTFPSLRPNKCTEFENKITEELEKVANIKHVFRKGYNPRENGITEGVNGTIVAMLRKTTKIPTEWDERLLFCMKAYNMTSHSSNGESHYFILHGIDPTTHQIPSPYKSTQSTRIQKSFDFMDWGAFDFMDWGAFQVTI</sequence>
<dbReference type="PROSITE" id="PS50994">
    <property type="entry name" value="INTEGRASE"/>
    <property type="match status" value="1"/>
</dbReference>
<dbReference type="GO" id="GO:0015074">
    <property type="term" value="P:DNA integration"/>
    <property type="evidence" value="ECO:0007669"/>
    <property type="project" value="InterPro"/>
</dbReference>
<dbReference type="GO" id="GO:0003676">
    <property type="term" value="F:nucleic acid binding"/>
    <property type="evidence" value="ECO:0007669"/>
    <property type="project" value="InterPro"/>
</dbReference>
<dbReference type="AlphaFoldDB" id="A0A158QKE6"/>
<protein>
    <submittedName>
        <fullName evidence="2">Integrase catalytic domain-containing protein</fullName>
    </submittedName>
</protein>
<name>A0A158QKE6_HAEPC</name>
<feature type="domain" description="Integrase catalytic" evidence="1">
    <location>
        <begin position="232"/>
        <end position="418"/>
    </location>
</feature>
<dbReference type="SUPFAM" id="SSF53098">
    <property type="entry name" value="Ribonuclease H-like"/>
    <property type="match status" value="1"/>
</dbReference>
<proteinExistence type="predicted"/>
<dbReference type="InterPro" id="IPR036397">
    <property type="entry name" value="RNaseH_sf"/>
</dbReference>
<organism evidence="2">
    <name type="scientific">Haemonchus placei</name>
    <name type="common">Barber's pole worm</name>
    <dbReference type="NCBI Taxonomy" id="6290"/>
    <lineage>
        <taxon>Eukaryota</taxon>
        <taxon>Metazoa</taxon>
        <taxon>Ecdysozoa</taxon>
        <taxon>Nematoda</taxon>
        <taxon>Chromadorea</taxon>
        <taxon>Rhabditida</taxon>
        <taxon>Rhabditina</taxon>
        <taxon>Rhabditomorpha</taxon>
        <taxon>Strongyloidea</taxon>
        <taxon>Trichostrongylidae</taxon>
        <taxon>Haemonchus</taxon>
    </lineage>
</organism>
<dbReference type="WBParaSite" id="HPLM_0000441701-mRNA-1">
    <property type="protein sequence ID" value="HPLM_0000441701-mRNA-1"/>
    <property type="gene ID" value="HPLM_0000441701"/>
</dbReference>